<name>A0ABZ1YMX8_9NOCA</name>
<sequence>MPGIHAEGPAVVDRIVGKEAQYQSVSSTLSKAPKLAVIDHAV</sequence>
<evidence type="ECO:0000313" key="2">
    <source>
        <dbReference type="Proteomes" id="UP001432062"/>
    </source>
</evidence>
<gene>
    <name evidence="1" type="ORF">OG563_36235</name>
</gene>
<protein>
    <submittedName>
        <fullName evidence="1">Uncharacterized protein</fullName>
    </submittedName>
</protein>
<organism evidence="1 2">
    <name type="scientific">Nocardia vinacea</name>
    <dbReference type="NCBI Taxonomy" id="96468"/>
    <lineage>
        <taxon>Bacteria</taxon>
        <taxon>Bacillati</taxon>
        <taxon>Actinomycetota</taxon>
        <taxon>Actinomycetes</taxon>
        <taxon>Mycobacteriales</taxon>
        <taxon>Nocardiaceae</taxon>
        <taxon>Nocardia</taxon>
    </lineage>
</organism>
<dbReference type="EMBL" id="CP109441">
    <property type="protein sequence ID" value="WUV44577.1"/>
    <property type="molecule type" value="Genomic_DNA"/>
</dbReference>
<dbReference type="RefSeq" id="WP_329407558.1">
    <property type="nucleotide sequence ID" value="NZ_CP109441.1"/>
</dbReference>
<dbReference type="Proteomes" id="UP001432062">
    <property type="component" value="Chromosome"/>
</dbReference>
<keyword evidence="2" id="KW-1185">Reference proteome</keyword>
<evidence type="ECO:0000313" key="1">
    <source>
        <dbReference type="EMBL" id="WUV44577.1"/>
    </source>
</evidence>
<proteinExistence type="predicted"/>
<reference evidence="1" key="1">
    <citation type="submission" date="2022-10" db="EMBL/GenBank/DDBJ databases">
        <title>The complete genomes of actinobacterial strains from the NBC collection.</title>
        <authorList>
            <person name="Joergensen T.S."/>
            <person name="Alvarez Arevalo M."/>
            <person name="Sterndorff E.B."/>
            <person name="Faurdal D."/>
            <person name="Vuksanovic O."/>
            <person name="Mourched A.-S."/>
            <person name="Charusanti P."/>
            <person name="Shaw S."/>
            <person name="Blin K."/>
            <person name="Weber T."/>
        </authorList>
    </citation>
    <scope>NUCLEOTIDE SEQUENCE</scope>
    <source>
        <strain evidence="1">NBC_01482</strain>
    </source>
</reference>
<accession>A0ABZ1YMX8</accession>